<name>A0A375C8Y2_9BURK</name>
<dbReference type="AlphaFoldDB" id="A0A375C8Y2"/>
<organism evidence="1">
    <name type="scientific">Cupriavidus taiwanensis</name>
    <dbReference type="NCBI Taxonomy" id="164546"/>
    <lineage>
        <taxon>Bacteria</taxon>
        <taxon>Pseudomonadati</taxon>
        <taxon>Pseudomonadota</taxon>
        <taxon>Betaproteobacteria</taxon>
        <taxon>Burkholderiales</taxon>
        <taxon>Burkholderiaceae</taxon>
        <taxon>Cupriavidus</taxon>
    </lineage>
</organism>
<reference evidence="1" key="1">
    <citation type="submission" date="2018-01" db="EMBL/GenBank/DDBJ databases">
        <authorList>
            <person name="Clerissi C."/>
        </authorList>
    </citation>
    <scope>NUCLEOTIDE SEQUENCE</scope>
    <source>
        <strain evidence="1">Cupriavidus taiwanensis LMG 19430</strain>
    </source>
</reference>
<dbReference type="EMBL" id="OFSN01000013">
    <property type="protein sequence ID" value="SOY64465.1"/>
    <property type="molecule type" value="Genomic_DNA"/>
</dbReference>
<gene>
    <name evidence="1" type="ORF">CBM2586_A80074</name>
</gene>
<sequence length="97" mass="11054">MLSADLPHPIVSLVRDQLRRPNAMPGRRQTLRDAIDRNYQIPHYRGCCKVVSIPLFEWRIAIGGIPLPATRPATRHRTRIFGYGLAFPPSERSALPR</sequence>
<protein>
    <submittedName>
        <fullName evidence="1">Uncharacterized protein</fullName>
    </submittedName>
</protein>
<comment type="caution">
    <text evidence="1">The sequence shown here is derived from an EMBL/GenBank/DDBJ whole genome shotgun (WGS) entry which is preliminary data.</text>
</comment>
<accession>A0A375C8Y2</accession>
<proteinExistence type="predicted"/>
<evidence type="ECO:0000313" key="1">
    <source>
        <dbReference type="EMBL" id="SOY64465.1"/>
    </source>
</evidence>
<dbReference type="Proteomes" id="UP000257016">
    <property type="component" value="Unassembled WGS sequence"/>
</dbReference>